<dbReference type="GO" id="GO:0005737">
    <property type="term" value="C:cytoplasm"/>
    <property type="evidence" value="ECO:0007669"/>
    <property type="project" value="InterPro"/>
</dbReference>
<protein>
    <submittedName>
        <fullName evidence="8">Membrane protein DedA with SNARE-associated domain</fullName>
    </submittedName>
</protein>
<dbReference type="SMART" id="SM00450">
    <property type="entry name" value="RHOD"/>
    <property type="match status" value="1"/>
</dbReference>
<accession>A0A4R3MFA8</accession>
<dbReference type="InterPro" id="IPR023695">
    <property type="entry name" value="Thiosulf_sulfurTrfase"/>
</dbReference>
<dbReference type="OrthoDB" id="21108at2"/>
<sequence>MHYLLHLIDQYGLTLVFFNVLIEQLGTPLPSYPTLVITGALLVRNSYSAPLLLFVAVFAALIADVVWYHAGKRYGRKVMSVLCRISLSPDSCVRQTEQVYLRWGAPSLMVAKFIPGFASIASALAGALGTRRLKFVFFDSVGAALWAGSAIYLGSLFSTTIDDLLNVLEHLGTWGLLLIGAALFAFVAKKWWQRRRFLKSLCMARISVDELYQLLQQGAAPAIIDVRSALSRDESRIPGAVTMQLKGPLPPDLDITHDAEVIVYCACPNEASSAQVAKHLMKLGYSRVRPLAGGIDAWIAAGYSVE</sequence>
<name>A0A4R3MFA8_9BURK</name>
<dbReference type="Pfam" id="PF00581">
    <property type="entry name" value="Rhodanese"/>
    <property type="match status" value="1"/>
</dbReference>
<feature type="transmembrane region" description="Helical" evidence="6">
    <location>
        <begin position="171"/>
        <end position="188"/>
    </location>
</feature>
<dbReference type="RefSeq" id="WP_132579865.1">
    <property type="nucleotide sequence ID" value="NZ_SMAJ01000002.1"/>
</dbReference>
<reference evidence="8 9" key="1">
    <citation type="submission" date="2019-03" db="EMBL/GenBank/DDBJ databases">
        <title>Genomic Encyclopedia of Type Strains, Phase IV (KMG-IV): sequencing the most valuable type-strain genomes for metagenomic binning, comparative biology and taxonomic classification.</title>
        <authorList>
            <person name="Goeker M."/>
        </authorList>
    </citation>
    <scope>NUCLEOTIDE SEQUENCE [LARGE SCALE GENOMIC DNA]</scope>
    <source>
        <strain evidence="8 9">DSM 24591</strain>
    </source>
</reference>
<gene>
    <name evidence="8" type="ORF">EDC26_102231</name>
</gene>
<feature type="transmembrane region" description="Helical" evidence="6">
    <location>
        <begin position="109"/>
        <end position="128"/>
    </location>
</feature>
<comment type="subcellular location">
    <subcellularLocation>
        <location evidence="1">Cell membrane</location>
        <topology evidence="1">Multi-pass membrane protein</topology>
    </subcellularLocation>
</comment>
<dbReference type="CDD" id="cd01444">
    <property type="entry name" value="GlpE_ST"/>
    <property type="match status" value="1"/>
</dbReference>
<feature type="domain" description="Rhodanese" evidence="7">
    <location>
        <begin position="217"/>
        <end position="306"/>
    </location>
</feature>
<comment type="caution">
    <text evidence="8">The sequence shown here is derived from an EMBL/GenBank/DDBJ whole genome shotgun (WGS) entry which is preliminary data.</text>
</comment>
<dbReference type="InterPro" id="IPR032816">
    <property type="entry name" value="VTT_dom"/>
</dbReference>
<evidence type="ECO:0000256" key="3">
    <source>
        <dbReference type="ARBA" id="ARBA00022692"/>
    </source>
</evidence>
<evidence type="ECO:0000313" key="8">
    <source>
        <dbReference type="EMBL" id="TCT10275.1"/>
    </source>
</evidence>
<dbReference type="InterPro" id="IPR051311">
    <property type="entry name" value="DedA_domain"/>
</dbReference>
<keyword evidence="2" id="KW-1003">Cell membrane</keyword>
<feature type="transmembrane region" description="Helical" evidence="6">
    <location>
        <begin position="51"/>
        <end position="70"/>
    </location>
</feature>
<dbReference type="GO" id="GO:0005886">
    <property type="term" value="C:plasma membrane"/>
    <property type="evidence" value="ECO:0007669"/>
    <property type="project" value="UniProtKB-SubCell"/>
</dbReference>
<keyword evidence="3 6" id="KW-0812">Transmembrane</keyword>
<evidence type="ECO:0000256" key="6">
    <source>
        <dbReference type="SAM" id="Phobius"/>
    </source>
</evidence>
<evidence type="ECO:0000256" key="2">
    <source>
        <dbReference type="ARBA" id="ARBA00022475"/>
    </source>
</evidence>
<dbReference type="PANTHER" id="PTHR42709">
    <property type="entry name" value="ALKALINE PHOSPHATASE LIKE PROTEIN"/>
    <property type="match status" value="1"/>
</dbReference>
<organism evidence="8 9">
    <name type="scientific">Paralcaligenes ureilyticus</name>
    <dbReference type="NCBI Taxonomy" id="627131"/>
    <lineage>
        <taxon>Bacteria</taxon>
        <taxon>Pseudomonadati</taxon>
        <taxon>Pseudomonadota</taxon>
        <taxon>Betaproteobacteria</taxon>
        <taxon>Burkholderiales</taxon>
        <taxon>Alcaligenaceae</taxon>
        <taxon>Paralcaligenes</taxon>
    </lineage>
</organism>
<dbReference type="AlphaFoldDB" id="A0A4R3MFA8"/>
<keyword evidence="4 6" id="KW-1133">Transmembrane helix</keyword>
<dbReference type="GO" id="GO:0004792">
    <property type="term" value="F:thiosulfate-cyanide sulfurtransferase activity"/>
    <property type="evidence" value="ECO:0007669"/>
    <property type="project" value="InterPro"/>
</dbReference>
<dbReference type="InterPro" id="IPR036873">
    <property type="entry name" value="Rhodanese-like_dom_sf"/>
</dbReference>
<keyword evidence="5 6" id="KW-0472">Membrane</keyword>
<dbReference type="PROSITE" id="PS50206">
    <property type="entry name" value="RHODANESE_3"/>
    <property type="match status" value="1"/>
</dbReference>
<dbReference type="PANTHER" id="PTHR42709:SF6">
    <property type="entry name" value="UNDECAPRENYL PHOSPHATE TRANSPORTER A"/>
    <property type="match status" value="1"/>
</dbReference>
<evidence type="ECO:0000256" key="4">
    <source>
        <dbReference type="ARBA" id="ARBA00022989"/>
    </source>
</evidence>
<dbReference type="SUPFAM" id="SSF52821">
    <property type="entry name" value="Rhodanese/Cell cycle control phosphatase"/>
    <property type="match status" value="1"/>
</dbReference>
<dbReference type="EMBL" id="SMAJ01000002">
    <property type="protein sequence ID" value="TCT10275.1"/>
    <property type="molecule type" value="Genomic_DNA"/>
</dbReference>
<dbReference type="Gene3D" id="3.40.250.10">
    <property type="entry name" value="Rhodanese-like domain"/>
    <property type="match status" value="1"/>
</dbReference>
<dbReference type="Pfam" id="PF09335">
    <property type="entry name" value="VTT_dom"/>
    <property type="match status" value="1"/>
</dbReference>
<proteinExistence type="predicted"/>
<evidence type="ECO:0000256" key="5">
    <source>
        <dbReference type="ARBA" id="ARBA00023136"/>
    </source>
</evidence>
<keyword evidence="9" id="KW-1185">Reference proteome</keyword>
<dbReference type="InterPro" id="IPR001763">
    <property type="entry name" value="Rhodanese-like_dom"/>
</dbReference>
<feature type="transmembrane region" description="Helical" evidence="6">
    <location>
        <begin position="135"/>
        <end position="159"/>
    </location>
</feature>
<evidence type="ECO:0000313" key="9">
    <source>
        <dbReference type="Proteomes" id="UP000295525"/>
    </source>
</evidence>
<dbReference type="Proteomes" id="UP000295525">
    <property type="component" value="Unassembled WGS sequence"/>
</dbReference>
<evidence type="ECO:0000259" key="7">
    <source>
        <dbReference type="PROSITE" id="PS50206"/>
    </source>
</evidence>
<evidence type="ECO:0000256" key="1">
    <source>
        <dbReference type="ARBA" id="ARBA00004651"/>
    </source>
</evidence>